<feature type="compositionally biased region" description="Basic and acidic residues" evidence="1">
    <location>
        <begin position="476"/>
        <end position="488"/>
    </location>
</feature>
<dbReference type="OrthoDB" id="1393025at2"/>
<accession>A0A4S3M1A4</accession>
<feature type="region of interest" description="Disordered" evidence="1">
    <location>
        <begin position="468"/>
        <end position="489"/>
    </location>
</feature>
<feature type="compositionally biased region" description="Basic and acidic residues" evidence="1">
    <location>
        <begin position="420"/>
        <end position="438"/>
    </location>
</feature>
<keyword evidence="2" id="KW-0732">Signal</keyword>
<dbReference type="Proteomes" id="UP000305939">
    <property type="component" value="Unassembled WGS sequence"/>
</dbReference>
<feature type="signal peptide" evidence="2">
    <location>
        <begin position="1"/>
        <end position="21"/>
    </location>
</feature>
<gene>
    <name evidence="3" type="ORF">E7Z59_09135</name>
</gene>
<feature type="region of interest" description="Disordered" evidence="1">
    <location>
        <begin position="418"/>
        <end position="438"/>
    </location>
</feature>
<keyword evidence="4" id="KW-1185">Reference proteome</keyword>
<evidence type="ECO:0000313" key="3">
    <source>
        <dbReference type="EMBL" id="THD67803.1"/>
    </source>
</evidence>
<dbReference type="AlphaFoldDB" id="A0A4S3M1A4"/>
<proteinExistence type="predicted"/>
<comment type="caution">
    <text evidence="3">The sequence shown here is derived from an EMBL/GenBank/DDBJ whole genome shotgun (WGS) entry which is preliminary data.</text>
</comment>
<evidence type="ECO:0000313" key="4">
    <source>
        <dbReference type="Proteomes" id="UP000305939"/>
    </source>
</evidence>
<evidence type="ECO:0000256" key="2">
    <source>
        <dbReference type="SAM" id="SignalP"/>
    </source>
</evidence>
<dbReference type="InterPro" id="IPR019861">
    <property type="entry name" value="PorP/SprF_Bacteroidetes"/>
</dbReference>
<protein>
    <submittedName>
        <fullName evidence="3">Type IX secretion system membrane protein PorP/SprF</fullName>
    </submittedName>
</protein>
<reference evidence="3 4" key="1">
    <citation type="submission" date="2019-04" db="EMBL/GenBank/DDBJ databases">
        <title>Draft genome sequence of Robertkochia marina CC-AMO-30D.</title>
        <authorList>
            <person name="Hameed A."/>
            <person name="Lin S.-Y."/>
            <person name="Shahina M."/>
            <person name="Lai W.-A."/>
            <person name="Young C.-C."/>
        </authorList>
    </citation>
    <scope>NUCLEOTIDE SEQUENCE [LARGE SCALE GENOMIC DNA]</scope>
    <source>
        <strain evidence="3 4">CC-AMO-30D</strain>
    </source>
</reference>
<dbReference type="Pfam" id="PF11751">
    <property type="entry name" value="PorP_SprF"/>
    <property type="match status" value="1"/>
</dbReference>
<name>A0A4S3M1A4_9FLAO</name>
<dbReference type="RefSeq" id="WP_136336008.1">
    <property type="nucleotide sequence ID" value="NZ_QXMP01000014.1"/>
</dbReference>
<evidence type="ECO:0000256" key="1">
    <source>
        <dbReference type="SAM" id="MobiDB-lite"/>
    </source>
</evidence>
<organism evidence="3 4">
    <name type="scientific">Robertkochia marina</name>
    <dbReference type="NCBI Taxonomy" id="1227945"/>
    <lineage>
        <taxon>Bacteria</taxon>
        <taxon>Pseudomonadati</taxon>
        <taxon>Bacteroidota</taxon>
        <taxon>Flavobacteriia</taxon>
        <taxon>Flavobacteriales</taxon>
        <taxon>Flavobacteriaceae</taxon>
        <taxon>Robertkochia</taxon>
    </lineage>
</organism>
<feature type="chain" id="PRO_5020278539" evidence="2">
    <location>
        <begin position="22"/>
        <end position="576"/>
    </location>
</feature>
<dbReference type="NCBIfam" id="TIGR03519">
    <property type="entry name" value="T9SS_PorP_fam"/>
    <property type="match status" value="1"/>
</dbReference>
<dbReference type="EMBL" id="SSMC01000002">
    <property type="protein sequence ID" value="THD67803.1"/>
    <property type="molecule type" value="Genomic_DNA"/>
</dbReference>
<sequence length="576" mass="64881">MKFTDKGICLLLLLLTVQAFSQVTNNSVTLDWRQHNLNKYNRMLFNPAYSISREQGRALSFWSRIQWAGVNNAPQTFLLNYSGKIGENAGAGLGLYQQNLGLLTDSGLLMNYAYQVQFSEKVHLTLGLNSTLFRRGLNQTALSAADPDPAILENQNDFLWLFMPGMTLSAGKFDLGFYAENLFDYNLNESRSVTGFNGKIYSGHLAFNQRFVNAFGIMRDAVWRGVVYAKTQPNEVAQYGGNTMIDLPKYGWFQMGYNNTYGVNGVLGVKIGGGMSIALTYESGWKNGINNFGPTYEAMATIELGNSSPKPRTAAVVQDTQNASAVKEHDNEMSDVTMEEQVSEMEAIAQTLNTGYAVIGGAISDKDEQSNDTTTSVATAAIPDPDMNRALTQNEEEMKQALLDKVLTDIDNEDVLVESSDSHETTTDHNEDLKNKHQEHRDMAQYLGLLASLEDVPEDYEKQTYLEGEEEAISPEGEKNENENEKSSSYRVLNAGEGVKKGFYLVVNVFAEDRYFKEFTEDLRSRGLEPLHFLNPDNNYQYVYLAYADNYYRAKQLQRSHFNGKYREEKWVLWVK</sequence>